<keyword evidence="4" id="KW-1185">Reference proteome</keyword>
<dbReference type="InterPro" id="IPR027417">
    <property type="entry name" value="P-loop_NTPase"/>
</dbReference>
<dbReference type="Proteomes" id="UP000199729">
    <property type="component" value="Chromosome"/>
</dbReference>
<gene>
    <name evidence="3" type="ORF">VITFI_CDS0693</name>
</gene>
<reference evidence="3 4" key="1">
    <citation type="submission" date="2017-07" db="EMBL/GenBank/DDBJ databases">
        <title>Complete Genome Sequence of the cosmetic ferment Vitreoscilla filiformis (ATCC15551).</title>
        <authorList>
            <person name="Contreras S."/>
            <person name="Sagory-Zalkind P."/>
            <person name="Blanquart H."/>
            <person name="Iltis A."/>
            <person name="Morand S.C."/>
        </authorList>
    </citation>
    <scope>NUCLEOTIDE SEQUENCE [LARGE SCALE GENOMIC DNA]</scope>
    <source>
        <strain evidence="3 4">ATCC 15551</strain>
    </source>
</reference>
<dbReference type="PANTHER" id="PTHR32309:SF13">
    <property type="entry name" value="FERRIC ENTEROBACTIN TRANSPORT PROTEIN FEPE"/>
    <property type="match status" value="1"/>
</dbReference>
<dbReference type="NCBIfam" id="TIGR01007">
    <property type="entry name" value="eps_fam"/>
    <property type="match status" value="1"/>
</dbReference>
<evidence type="ECO:0000256" key="2">
    <source>
        <dbReference type="ARBA" id="ARBA00022840"/>
    </source>
</evidence>
<dbReference type="InterPro" id="IPR005702">
    <property type="entry name" value="Wzc-like_C"/>
</dbReference>
<dbReference type="InterPro" id="IPR050445">
    <property type="entry name" value="Bact_polysacc_biosynth/exp"/>
</dbReference>
<dbReference type="EMBL" id="CP022423">
    <property type="protein sequence ID" value="ASM76472.1"/>
    <property type="molecule type" value="Genomic_DNA"/>
</dbReference>
<dbReference type="AlphaFoldDB" id="A0A221KBS4"/>
<proteinExistence type="predicted"/>
<keyword evidence="1" id="KW-0547">Nucleotide-binding</keyword>
<protein>
    <submittedName>
        <fullName evidence="3">Tyrosine kinase</fullName>
    </submittedName>
</protein>
<sequence>MVLLSEPERDAAEPGLAAEALLQEVCALSPTQWAHIRQHRQAHDSTPEAAALALGLIRPEEALQVQAWQQRHAHWQVAAQRPHADWVMRTQPQGPQAEAFRRVRSHYLLHVRQRGGRRPLAVVSPDVQDGRSFFCANLAASLAQLDGRVLLIDANLRRPRLHEVLAVSDHTGLSDVLAGRHHRRVVQAAPGWAQLFVVPVGPTPPNPAELIESPTFARLLQEANERFDHVLVDTPACAMGMDAIVTAARCGSALIVSRCGANKTSDLQDLSAALKAAQVDTVGVVLNDH</sequence>
<name>A0A221KBS4_VITFI</name>
<dbReference type="KEGG" id="vff:VITFI_CDS0693"/>
<dbReference type="Gene3D" id="3.40.50.300">
    <property type="entry name" value="P-loop containing nucleotide triphosphate hydrolases"/>
    <property type="match status" value="1"/>
</dbReference>
<evidence type="ECO:0000313" key="3">
    <source>
        <dbReference type="EMBL" id="ASM76472.1"/>
    </source>
</evidence>
<keyword evidence="3" id="KW-0418">Kinase</keyword>
<organism evidence="3 4">
    <name type="scientific">Vitreoscilla filiformis</name>
    <dbReference type="NCBI Taxonomy" id="63"/>
    <lineage>
        <taxon>Bacteria</taxon>
        <taxon>Pseudomonadati</taxon>
        <taxon>Pseudomonadota</taxon>
        <taxon>Betaproteobacteria</taxon>
        <taxon>Neisseriales</taxon>
        <taxon>Neisseriaceae</taxon>
        <taxon>Vitreoscilla</taxon>
    </lineage>
</organism>
<dbReference type="CDD" id="cd05387">
    <property type="entry name" value="BY-kinase"/>
    <property type="match status" value="1"/>
</dbReference>
<keyword evidence="3" id="KW-0808">Transferase</keyword>
<dbReference type="SUPFAM" id="SSF52540">
    <property type="entry name" value="P-loop containing nucleoside triphosphate hydrolases"/>
    <property type="match status" value="1"/>
</dbReference>
<dbReference type="PANTHER" id="PTHR32309">
    <property type="entry name" value="TYROSINE-PROTEIN KINASE"/>
    <property type="match status" value="1"/>
</dbReference>
<accession>A0A221KBS4</accession>
<evidence type="ECO:0000256" key="1">
    <source>
        <dbReference type="ARBA" id="ARBA00022741"/>
    </source>
</evidence>
<keyword evidence="2" id="KW-0067">ATP-binding</keyword>
<dbReference type="GO" id="GO:0005524">
    <property type="term" value="F:ATP binding"/>
    <property type="evidence" value="ECO:0007669"/>
    <property type="project" value="UniProtKB-KW"/>
</dbReference>
<evidence type="ECO:0000313" key="4">
    <source>
        <dbReference type="Proteomes" id="UP000199729"/>
    </source>
</evidence>
<dbReference type="GO" id="GO:0004713">
    <property type="term" value="F:protein tyrosine kinase activity"/>
    <property type="evidence" value="ECO:0007669"/>
    <property type="project" value="TreeGrafter"/>
</dbReference>
<dbReference type="GO" id="GO:0005886">
    <property type="term" value="C:plasma membrane"/>
    <property type="evidence" value="ECO:0007669"/>
    <property type="project" value="TreeGrafter"/>
</dbReference>